<keyword evidence="1 2" id="KW-0597">Phosphoprotein</keyword>
<dbReference type="AlphaFoldDB" id="A0A235BSC2"/>
<feature type="modified residue" description="4-aspartylphosphate" evidence="2">
    <location>
        <position position="58"/>
    </location>
</feature>
<protein>
    <recommendedName>
        <fullName evidence="3">Response regulatory domain-containing protein</fullName>
    </recommendedName>
</protein>
<feature type="domain" description="Response regulatory" evidence="3">
    <location>
        <begin position="9"/>
        <end position="125"/>
    </location>
</feature>
<dbReference type="GO" id="GO:0000160">
    <property type="term" value="P:phosphorelay signal transduction system"/>
    <property type="evidence" value="ECO:0007669"/>
    <property type="project" value="InterPro"/>
</dbReference>
<evidence type="ECO:0000256" key="2">
    <source>
        <dbReference type="PROSITE-ProRule" id="PRU00169"/>
    </source>
</evidence>
<evidence type="ECO:0000256" key="1">
    <source>
        <dbReference type="ARBA" id="ARBA00022553"/>
    </source>
</evidence>
<comment type="caution">
    <text evidence="4">The sequence shown here is derived from an EMBL/GenBank/DDBJ whole genome shotgun (WGS) entry which is preliminary data.</text>
</comment>
<dbReference type="PANTHER" id="PTHR44591:SF3">
    <property type="entry name" value="RESPONSE REGULATORY DOMAIN-CONTAINING PROTEIN"/>
    <property type="match status" value="1"/>
</dbReference>
<dbReference type="Pfam" id="PF00072">
    <property type="entry name" value="Response_reg"/>
    <property type="match status" value="1"/>
</dbReference>
<dbReference type="SUPFAM" id="SSF52172">
    <property type="entry name" value="CheY-like"/>
    <property type="match status" value="1"/>
</dbReference>
<name>A0A235BSC2_UNCW3</name>
<dbReference type="PROSITE" id="PS50110">
    <property type="entry name" value="RESPONSE_REGULATORY"/>
    <property type="match status" value="1"/>
</dbReference>
<evidence type="ECO:0000313" key="4">
    <source>
        <dbReference type="EMBL" id="OYD15383.1"/>
    </source>
</evidence>
<dbReference type="PANTHER" id="PTHR44591">
    <property type="entry name" value="STRESS RESPONSE REGULATOR PROTEIN 1"/>
    <property type="match status" value="1"/>
</dbReference>
<dbReference type="EMBL" id="NOZQ01000125">
    <property type="protein sequence ID" value="OYD15383.1"/>
    <property type="molecule type" value="Genomic_DNA"/>
</dbReference>
<dbReference type="SMART" id="SM00448">
    <property type="entry name" value="REC"/>
    <property type="match status" value="1"/>
</dbReference>
<gene>
    <name evidence="4" type="ORF">CH333_05895</name>
</gene>
<dbReference type="Gene3D" id="3.40.50.2300">
    <property type="match status" value="1"/>
</dbReference>
<accession>A0A235BSC2</accession>
<evidence type="ECO:0000259" key="3">
    <source>
        <dbReference type="PROSITE" id="PS50110"/>
    </source>
</evidence>
<reference evidence="4 5" key="1">
    <citation type="submission" date="2017-07" db="EMBL/GenBank/DDBJ databases">
        <title>Recovery of genomes from metagenomes via a dereplication, aggregation, and scoring strategy.</title>
        <authorList>
            <person name="Sieber C.M."/>
            <person name="Probst A.J."/>
            <person name="Sharrar A."/>
            <person name="Thomas B.C."/>
            <person name="Hess M."/>
            <person name="Tringe S.G."/>
            <person name="Banfield J.F."/>
        </authorList>
    </citation>
    <scope>NUCLEOTIDE SEQUENCE [LARGE SCALE GENOMIC DNA]</scope>
    <source>
        <strain evidence="4">JGI_Cruoil_03_44_89</strain>
    </source>
</reference>
<dbReference type="InterPro" id="IPR050595">
    <property type="entry name" value="Bact_response_regulator"/>
</dbReference>
<dbReference type="Proteomes" id="UP000215215">
    <property type="component" value="Unassembled WGS sequence"/>
</dbReference>
<sequence>MPKKVLVVKVLVVDDDEEIIDFLTDMLSVEGYNVSVAFDALQAIQYAHRVRPSLILLDLVMPAGGGFKTLESLKASTITREIPIIILTGKGTEDDRKKALEMGANDFIRKPFDPELLVERIKELTA</sequence>
<dbReference type="InterPro" id="IPR011006">
    <property type="entry name" value="CheY-like_superfamily"/>
</dbReference>
<proteinExistence type="predicted"/>
<dbReference type="InterPro" id="IPR001789">
    <property type="entry name" value="Sig_transdc_resp-reg_receiver"/>
</dbReference>
<evidence type="ECO:0000313" key="5">
    <source>
        <dbReference type="Proteomes" id="UP000215215"/>
    </source>
</evidence>
<organism evidence="4 5">
    <name type="scientific">candidate division WOR-3 bacterium JGI_Cruoil_03_44_89</name>
    <dbReference type="NCBI Taxonomy" id="1973748"/>
    <lineage>
        <taxon>Bacteria</taxon>
        <taxon>Bacteria division WOR-3</taxon>
    </lineage>
</organism>